<feature type="active site" evidence="7">
    <location>
        <position position="302"/>
    </location>
</feature>
<dbReference type="InterPro" id="IPR015917">
    <property type="entry name" value="Pept_C14A"/>
</dbReference>
<evidence type="ECO:0000313" key="14">
    <source>
        <dbReference type="Proteomes" id="UP001205998"/>
    </source>
</evidence>
<accession>A0AAD5FB37</accession>
<dbReference type="PANTHER" id="PTHR47901:SF8">
    <property type="entry name" value="CASPASE-3"/>
    <property type="match status" value="1"/>
</dbReference>
<dbReference type="InterPro" id="IPR011029">
    <property type="entry name" value="DEATH-like_dom_sf"/>
</dbReference>
<dbReference type="GO" id="GO:0006915">
    <property type="term" value="P:apoptotic process"/>
    <property type="evidence" value="ECO:0007669"/>
    <property type="project" value="UniProtKB-KW"/>
</dbReference>
<dbReference type="PROSITE" id="PS50208">
    <property type="entry name" value="CASPASE_P20"/>
    <property type="match status" value="1"/>
</dbReference>
<feature type="region of interest" description="Disordered" evidence="9">
    <location>
        <begin position="329"/>
        <end position="354"/>
    </location>
</feature>
<feature type="compositionally biased region" description="Low complexity" evidence="9">
    <location>
        <begin position="335"/>
        <end position="344"/>
    </location>
</feature>
<gene>
    <name evidence="13" type="ORF">C0J50_6059</name>
</gene>
<dbReference type="PIRSF" id="PIRSF038001">
    <property type="entry name" value="Caspase_ICE"/>
    <property type="match status" value="1"/>
</dbReference>
<dbReference type="Gene3D" id="3.40.50.1460">
    <property type="match status" value="1"/>
</dbReference>
<dbReference type="GO" id="GO:0042981">
    <property type="term" value="P:regulation of apoptotic process"/>
    <property type="evidence" value="ECO:0007669"/>
    <property type="project" value="InterPro"/>
</dbReference>
<reference evidence="13" key="1">
    <citation type="submission" date="2018-07" db="EMBL/GenBank/DDBJ databases">
        <title>Comparative genomics of catfishes provides insights into carnivory and benthic adaptation.</title>
        <authorList>
            <person name="Zhang Y."/>
            <person name="Wang D."/>
            <person name="Peng Z."/>
            <person name="Zheng S."/>
            <person name="Shao F."/>
            <person name="Tao W."/>
        </authorList>
    </citation>
    <scope>NUCLEOTIDE SEQUENCE</scope>
    <source>
        <strain evidence="13">Chongqing</strain>
    </source>
</reference>
<dbReference type="Pfam" id="PF00619">
    <property type="entry name" value="CARD"/>
    <property type="match status" value="1"/>
</dbReference>
<dbReference type="InterPro" id="IPR029030">
    <property type="entry name" value="Caspase-like_dom_sf"/>
</dbReference>
<dbReference type="SUPFAM" id="SSF52129">
    <property type="entry name" value="Caspase-like"/>
    <property type="match status" value="1"/>
</dbReference>
<keyword evidence="3" id="KW-0053">Apoptosis</keyword>
<dbReference type="SMART" id="SM00114">
    <property type="entry name" value="CARD"/>
    <property type="match status" value="1"/>
</dbReference>
<evidence type="ECO:0000256" key="1">
    <source>
        <dbReference type="ARBA" id="ARBA00010134"/>
    </source>
</evidence>
<evidence type="ECO:0000256" key="6">
    <source>
        <dbReference type="ARBA" id="ARBA00023145"/>
    </source>
</evidence>
<protein>
    <submittedName>
        <fullName evidence="13">Caspase-9</fullName>
    </submittedName>
</protein>
<keyword evidence="6" id="KW-0865">Zymogen</keyword>
<dbReference type="CDD" id="cd08326">
    <property type="entry name" value="CARD_CASP9"/>
    <property type="match status" value="1"/>
</dbReference>
<dbReference type="InterPro" id="IPR016129">
    <property type="entry name" value="Caspase_his_AS"/>
</dbReference>
<dbReference type="PROSITE" id="PS50209">
    <property type="entry name" value="CARD"/>
    <property type="match status" value="1"/>
</dbReference>
<dbReference type="PROSITE" id="PS01121">
    <property type="entry name" value="CASPASE_HIS"/>
    <property type="match status" value="1"/>
</dbReference>
<dbReference type="PROSITE" id="PS01122">
    <property type="entry name" value="CASPASE_CYS"/>
    <property type="match status" value="1"/>
</dbReference>
<dbReference type="InterPro" id="IPR033139">
    <property type="entry name" value="Caspase_cys_AS"/>
</dbReference>
<evidence type="ECO:0000259" key="10">
    <source>
        <dbReference type="PROSITE" id="PS50207"/>
    </source>
</evidence>
<dbReference type="Gene3D" id="1.10.533.10">
    <property type="entry name" value="Death Domain, Fas"/>
    <property type="match status" value="1"/>
</dbReference>
<feature type="active site" evidence="7">
    <location>
        <position position="252"/>
    </location>
</feature>
<evidence type="ECO:0000259" key="11">
    <source>
        <dbReference type="PROSITE" id="PS50208"/>
    </source>
</evidence>
<dbReference type="InterPro" id="IPR042147">
    <property type="entry name" value="CARD_CASP9"/>
</dbReference>
<evidence type="ECO:0000256" key="2">
    <source>
        <dbReference type="ARBA" id="ARBA00022670"/>
    </source>
</evidence>
<dbReference type="PROSITE" id="PS50207">
    <property type="entry name" value="CASPASE_P10"/>
    <property type="match status" value="1"/>
</dbReference>
<comment type="caution">
    <text evidence="13">The sequence shown here is derived from an EMBL/GenBank/DDBJ whole genome shotgun (WGS) entry which is preliminary data.</text>
</comment>
<sequence length="436" mass="48676">MDRRHKEILRRKRVELVLNLYPSDVYDGLLSRGIFTNDMIDEIKGSGQRRDQARQLVKDLETRGSRAFPAFLECLRETGQHGLAELLETGDSASVPVPLPAKPTVIPLSVLMCHNSAENRVDLKKPEIRVAPEKLIPLNPTPLPIDPTKNETEISRTPRTRKDSIQSYKMEASPSGICLLINNVEFDSASELNNRKGSDIDSEKLEQRFKALNFSVIVKRNLKYKQIRHELSVLAKMDHSEYDCCVVIILSHGTEASHNRFPGAVHGVDGPSVPVQIITNYLNGQNCPSLQGKPKLFFIQACGGGEKDTGFEVSPDEVQCTEVRLDEQVDAIPTSSSSDSLSMSDEPDARTTLPTPSDILVSYSTFPGYVSWRDTNKGSWYVETLDSILETNAATDDLATMLIMVNNEVSQISAKGLYKQMPGSFNFLRKLFYFHT</sequence>
<dbReference type="InterPro" id="IPR011600">
    <property type="entry name" value="Pept_C14_caspase"/>
</dbReference>
<evidence type="ECO:0000256" key="9">
    <source>
        <dbReference type="SAM" id="MobiDB-lite"/>
    </source>
</evidence>
<dbReference type="SMART" id="SM00115">
    <property type="entry name" value="CASc"/>
    <property type="match status" value="1"/>
</dbReference>
<dbReference type="PRINTS" id="PR00376">
    <property type="entry name" value="IL1BCENZYME"/>
</dbReference>
<dbReference type="EMBL" id="MU579904">
    <property type="protein sequence ID" value="KAI5609057.1"/>
    <property type="molecule type" value="Genomic_DNA"/>
</dbReference>
<name>A0AAD5FB37_SILAS</name>
<evidence type="ECO:0000256" key="7">
    <source>
        <dbReference type="PIRSR" id="PIRSR038001-1"/>
    </source>
</evidence>
<keyword evidence="14" id="KW-1185">Reference proteome</keyword>
<feature type="region of interest" description="Disordered" evidence="9">
    <location>
        <begin position="139"/>
        <end position="167"/>
    </location>
</feature>
<feature type="compositionally biased region" description="Basic and acidic residues" evidence="9">
    <location>
        <begin position="148"/>
        <end position="164"/>
    </location>
</feature>
<dbReference type="InterPro" id="IPR002138">
    <property type="entry name" value="Pept_C14_p10"/>
</dbReference>
<feature type="non-terminal residue" evidence="13">
    <location>
        <position position="436"/>
    </location>
</feature>
<keyword evidence="2" id="KW-0645">Protease</keyword>
<feature type="domain" description="CARD" evidence="12">
    <location>
        <begin position="1"/>
        <end position="90"/>
    </location>
</feature>
<dbReference type="CDD" id="cd00032">
    <property type="entry name" value="CASc"/>
    <property type="match status" value="1"/>
</dbReference>
<dbReference type="Proteomes" id="UP001205998">
    <property type="component" value="Unassembled WGS sequence"/>
</dbReference>
<dbReference type="PANTHER" id="PTHR47901">
    <property type="entry name" value="CASPASE RECRUITMENT DOMAIN-CONTAINING PROTEIN 18"/>
    <property type="match status" value="1"/>
</dbReference>
<keyword evidence="4" id="KW-0378">Hydrolase</keyword>
<dbReference type="FunFam" id="3.40.50.1460:FF:000012">
    <property type="entry name" value="Caspase 9"/>
    <property type="match status" value="1"/>
</dbReference>
<dbReference type="InterPro" id="IPR002398">
    <property type="entry name" value="Pept_C14"/>
</dbReference>
<feature type="domain" description="Caspase family p20" evidence="11">
    <location>
        <begin position="174"/>
        <end position="306"/>
    </location>
</feature>
<evidence type="ECO:0000256" key="4">
    <source>
        <dbReference type="ARBA" id="ARBA00022801"/>
    </source>
</evidence>
<organism evidence="13 14">
    <name type="scientific">Silurus asotus</name>
    <name type="common">Amur catfish</name>
    <name type="synonym">Parasilurus asotus</name>
    <dbReference type="NCBI Taxonomy" id="30991"/>
    <lineage>
        <taxon>Eukaryota</taxon>
        <taxon>Metazoa</taxon>
        <taxon>Chordata</taxon>
        <taxon>Craniata</taxon>
        <taxon>Vertebrata</taxon>
        <taxon>Euteleostomi</taxon>
        <taxon>Actinopterygii</taxon>
        <taxon>Neopterygii</taxon>
        <taxon>Teleostei</taxon>
        <taxon>Ostariophysi</taxon>
        <taxon>Siluriformes</taxon>
        <taxon>Siluridae</taxon>
        <taxon>Silurus</taxon>
    </lineage>
</organism>
<evidence type="ECO:0000313" key="13">
    <source>
        <dbReference type="EMBL" id="KAI5609057.1"/>
    </source>
</evidence>
<feature type="domain" description="Caspase family p10" evidence="10">
    <location>
        <begin position="349"/>
        <end position="436"/>
    </location>
</feature>
<dbReference type="GO" id="GO:0004197">
    <property type="term" value="F:cysteine-type endopeptidase activity"/>
    <property type="evidence" value="ECO:0007669"/>
    <property type="project" value="InterPro"/>
</dbReference>
<dbReference type="SUPFAM" id="SSF47986">
    <property type="entry name" value="DEATH domain"/>
    <property type="match status" value="1"/>
</dbReference>
<dbReference type="InterPro" id="IPR001315">
    <property type="entry name" value="CARD"/>
</dbReference>
<comment type="similarity">
    <text evidence="1 8">Belongs to the peptidase C14A family.</text>
</comment>
<keyword evidence="5" id="KW-0788">Thiol protease</keyword>
<dbReference type="AlphaFoldDB" id="A0AAD5FB37"/>
<dbReference type="InterPro" id="IPR001309">
    <property type="entry name" value="Pept_C14_p20"/>
</dbReference>
<evidence type="ECO:0000256" key="5">
    <source>
        <dbReference type="ARBA" id="ARBA00022807"/>
    </source>
</evidence>
<dbReference type="GO" id="GO:0006508">
    <property type="term" value="P:proteolysis"/>
    <property type="evidence" value="ECO:0007669"/>
    <property type="project" value="UniProtKB-KW"/>
</dbReference>
<evidence type="ECO:0000256" key="3">
    <source>
        <dbReference type="ARBA" id="ARBA00022703"/>
    </source>
</evidence>
<proteinExistence type="inferred from homology"/>
<dbReference type="Pfam" id="PF00656">
    <property type="entry name" value="Peptidase_C14"/>
    <property type="match status" value="1"/>
</dbReference>
<evidence type="ECO:0000256" key="8">
    <source>
        <dbReference type="RuleBase" id="RU003971"/>
    </source>
</evidence>
<evidence type="ECO:0000259" key="12">
    <source>
        <dbReference type="PROSITE" id="PS50209"/>
    </source>
</evidence>